<keyword evidence="3" id="KW-1185">Reference proteome</keyword>
<sequence length="377" mass="43947">MSHRTRERPTNASLSHSTMIGLPRAQHLVHSLQMYCKLLQTLYRNLPAAKRSQETQKTYGDAKRTQPPGNDIPLTHECNKQKTNTFDENQSKEQAGRRSEFSTMGHIHVLRQILQKYREYNKVYYLDFVDFNKAFDSVEHYYIWESLEHQGIHRNNIPILRNIYGKSTGQIKLERMDEEFSIERRLGWDNYGLNVNSEKLNHLRYAQDLILLEDLGKNVQRLSDESINADFSMNVAKIMSHSSQKEDIKIDDQQLEYVNEYIYLGKLVSPTENVQKEIERRIANTWKTFWSLSDIMKNKEMPKLKKRKVFNTYILPCLNTLLVRKQIPDCDEAGAPHIRQGMISFCHLPKLYTPSPSTPQFSHQKKAARIKGTASGG</sequence>
<name>A0A4C1ZMB0_EUMVA</name>
<proteinExistence type="predicted"/>
<evidence type="ECO:0008006" key="4">
    <source>
        <dbReference type="Google" id="ProtNLM"/>
    </source>
</evidence>
<comment type="caution">
    <text evidence="2">The sequence shown here is derived from an EMBL/GenBank/DDBJ whole genome shotgun (WGS) entry which is preliminary data.</text>
</comment>
<gene>
    <name evidence="2" type="ORF">EVAR_57265_1</name>
</gene>
<feature type="region of interest" description="Disordered" evidence="1">
    <location>
        <begin position="53"/>
        <end position="77"/>
    </location>
</feature>
<dbReference type="AlphaFoldDB" id="A0A4C1ZMB0"/>
<evidence type="ECO:0000313" key="2">
    <source>
        <dbReference type="EMBL" id="GBP89626.1"/>
    </source>
</evidence>
<evidence type="ECO:0000313" key="3">
    <source>
        <dbReference type="Proteomes" id="UP000299102"/>
    </source>
</evidence>
<dbReference type="OrthoDB" id="407509at2759"/>
<organism evidence="2 3">
    <name type="scientific">Eumeta variegata</name>
    <name type="common">Bagworm moth</name>
    <name type="synonym">Eumeta japonica</name>
    <dbReference type="NCBI Taxonomy" id="151549"/>
    <lineage>
        <taxon>Eukaryota</taxon>
        <taxon>Metazoa</taxon>
        <taxon>Ecdysozoa</taxon>
        <taxon>Arthropoda</taxon>
        <taxon>Hexapoda</taxon>
        <taxon>Insecta</taxon>
        <taxon>Pterygota</taxon>
        <taxon>Neoptera</taxon>
        <taxon>Endopterygota</taxon>
        <taxon>Lepidoptera</taxon>
        <taxon>Glossata</taxon>
        <taxon>Ditrysia</taxon>
        <taxon>Tineoidea</taxon>
        <taxon>Psychidae</taxon>
        <taxon>Oiketicinae</taxon>
        <taxon>Eumeta</taxon>
    </lineage>
</organism>
<dbReference type="STRING" id="151549.A0A4C1ZMB0"/>
<dbReference type="EMBL" id="BGZK01002014">
    <property type="protein sequence ID" value="GBP89626.1"/>
    <property type="molecule type" value="Genomic_DNA"/>
</dbReference>
<reference evidence="2 3" key="1">
    <citation type="journal article" date="2019" name="Commun. Biol.">
        <title>The bagworm genome reveals a unique fibroin gene that provides high tensile strength.</title>
        <authorList>
            <person name="Kono N."/>
            <person name="Nakamura H."/>
            <person name="Ohtoshi R."/>
            <person name="Tomita M."/>
            <person name="Numata K."/>
            <person name="Arakawa K."/>
        </authorList>
    </citation>
    <scope>NUCLEOTIDE SEQUENCE [LARGE SCALE GENOMIC DNA]</scope>
</reference>
<accession>A0A4C1ZMB0</accession>
<protein>
    <recommendedName>
        <fullName evidence="4">Reverse transcriptase domain-containing protein</fullName>
    </recommendedName>
</protein>
<dbReference type="PANTHER" id="PTHR47027">
    <property type="entry name" value="REVERSE TRANSCRIPTASE DOMAIN-CONTAINING PROTEIN"/>
    <property type="match status" value="1"/>
</dbReference>
<dbReference type="PANTHER" id="PTHR47027:SF29">
    <property type="entry name" value="C2H2-TYPE DOMAIN-CONTAINING PROTEIN"/>
    <property type="match status" value="1"/>
</dbReference>
<feature type="region of interest" description="Disordered" evidence="1">
    <location>
        <begin position="356"/>
        <end position="377"/>
    </location>
</feature>
<evidence type="ECO:0000256" key="1">
    <source>
        <dbReference type="SAM" id="MobiDB-lite"/>
    </source>
</evidence>
<dbReference type="Proteomes" id="UP000299102">
    <property type="component" value="Unassembled WGS sequence"/>
</dbReference>